<accession>V4RN71</accession>
<name>V4RN71_9HYPH</name>
<dbReference type="PATRIC" id="fig|631454.5.peg.124"/>
<keyword evidence="2" id="KW-1185">Reference proteome</keyword>
<dbReference type="eggNOG" id="COG3551">
    <property type="taxonomic scope" value="Bacteria"/>
</dbReference>
<dbReference type="EMBL" id="AWXZ01000005">
    <property type="protein sequence ID" value="ESR27431.1"/>
    <property type="molecule type" value="Genomic_DNA"/>
</dbReference>
<protein>
    <submittedName>
        <fullName evidence="1">Uncharacterized protein</fullName>
    </submittedName>
</protein>
<comment type="caution">
    <text evidence="1">The sequence shown here is derived from an EMBL/GenBank/DDBJ whole genome shotgun (WGS) entry which is preliminary data.</text>
</comment>
<proteinExistence type="predicted"/>
<dbReference type="Proteomes" id="UP000017819">
    <property type="component" value="Unassembled WGS sequence"/>
</dbReference>
<organism evidence="1 2">
    <name type="scientific">Lutibaculum baratangense AMV1</name>
    <dbReference type="NCBI Taxonomy" id="631454"/>
    <lineage>
        <taxon>Bacteria</taxon>
        <taxon>Pseudomonadati</taxon>
        <taxon>Pseudomonadota</taxon>
        <taxon>Alphaproteobacteria</taxon>
        <taxon>Hyphomicrobiales</taxon>
        <taxon>Tepidamorphaceae</taxon>
        <taxon>Lutibaculum</taxon>
    </lineage>
</organism>
<sequence length="1081" mass="122682">MSTSEPLPSWDPGEEAAALEYALFDPAYYLAQRPDAADTEDKSLVHYLQYGWREGVNPCPLFDVRFYLSQRPDVAAARVEPFLHYLRAGRAEGCQPHPLFDPTFYFSQRPELARSGVEPLQHYLEGGWREGLKPHPLFDVDFYLEQRPDVVEARLEPLRHYLAHGWREGTKPHPLFDPGFYLAHRPDVAEAGVEPLSHYLLAGWREWAWPHPLFNPTHRADYRVDPELPQSNPLLDYVMQSEEAGKDPHALFDTRYYLAQVEEMSGLPPLQHYLVEGWKQGHSPHPVFDSSFYVDHCHDIEARAPDPLTHYVTIGWRIGAWPHPLFNRELYLQQRPEVARQGVDPLAHYLTLGWRDDAKPHLLFEPIHYRSQCEGGELSIAPLVHYLSEGWKQGKRPHPLFDLAFYLSRYPAVAESGDEPLAHYVRSGWRERHWPHPLFNPDYYLEQRADLVMAGTEPLMHYVLRGDTEPGDPHPLFDTRFYLEEAGGTGGLPPLQHYVTEGWLAGRSPHPLFDPDYYIDRLKQTEPVAQEPLSHYLARGWHAQPHPLFDPAFYLRNFLGDEIGQKAPLLHYAESGWEAAADPHPLFDTSLYLDQHPDRARERTPLEHYVRRGWRDALRPHVLFDPAFYLAQCPESAGSNPLIHFLLHGRGDNKRPTAEDISGIIDRLIALGDLERAASLHAMLSTRSRAWARRGLVLPLRGLRSYAEEHGCLLKEFAAEETSIPETRCFGRVDDTLVAERLPGLSTFVAQIEGAVVLAGTKVVVTDDGTVLHDAAARHAHDPEIEIDASDLLPRVSGEQVLLNFDRRPVHRIEEGVLLTSECDTSYARWLLEALPAVAMLDSLPHLAEWPLLVRDDLPADFYRALYLANVKDRPVIRLRDRAAYQVGRLTIPSNVTLMTRRVAGSAGTTADFAFSRRWTCLAAETVQRRLAPAELPRQKLFATRRSAPHRLANNEQIEVLLARDGFMIEEFDRTSFDYAILRWSQSPTVVAAAGDCLANMIFSPKGSRLIVLTCDPSAPRTRHLRHLAGSLGHDICFVVGSREYTGCEDPADDDYTVAGQDVRSALKHIGALQALRDADL</sequence>
<evidence type="ECO:0000313" key="1">
    <source>
        <dbReference type="EMBL" id="ESR27431.1"/>
    </source>
</evidence>
<dbReference type="AlphaFoldDB" id="V4RN71"/>
<gene>
    <name evidence="1" type="ORF">N177_0125</name>
</gene>
<dbReference type="eggNOG" id="COG0438">
    <property type="taxonomic scope" value="Bacteria"/>
</dbReference>
<evidence type="ECO:0000313" key="2">
    <source>
        <dbReference type="Proteomes" id="UP000017819"/>
    </source>
</evidence>
<dbReference type="STRING" id="631454.N177_0125"/>
<dbReference type="RefSeq" id="WP_023430283.1">
    <property type="nucleotide sequence ID" value="NZ_AWXZ01000005.1"/>
</dbReference>
<dbReference type="eggNOG" id="COG4421">
    <property type="taxonomic scope" value="Bacteria"/>
</dbReference>
<reference evidence="1 2" key="1">
    <citation type="journal article" date="2014" name="Genome Announc.">
        <title>Draft Genome Sequence of Lutibaculum baratangense Strain AMV1T, Isolated from a Mud Volcano in Andamans, India.</title>
        <authorList>
            <person name="Singh A."/>
            <person name="Sreenivas A."/>
            <person name="Sathyanarayana Reddy G."/>
            <person name="Pinnaka A.K."/>
            <person name="Shivaji S."/>
        </authorList>
    </citation>
    <scope>NUCLEOTIDE SEQUENCE [LARGE SCALE GENOMIC DNA]</scope>
    <source>
        <strain evidence="1 2">AMV1</strain>
    </source>
</reference>
<dbReference type="OrthoDB" id="7854479at2"/>